<gene>
    <name evidence="1" type="ORF">QM481_23055</name>
</gene>
<keyword evidence="2" id="KW-1185">Reference proteome</keyword>
<accession>A0ABT6Z8L8</accession>
<proteinExistence type="predicted"/>
<organism evidence="1 2">
    <name type="scientific">Flectobacillus rivi</name>
    <dbReference type="NCBI Taxonomy" id="2984209"/>
    <lineage>
        <taxon>Bacteria</taxon>
        <taxon>Pseudomonadati</taxon>
        <taxon>Bacteroidota</taxon>
        <taxon>Cytophagia</taxon>
        <taxon>Cytophagales</taxon>
        <taxon>Flectobacillaceae</taxon>
        <taxon>Flectobacillus</taxon>
    </lineage>
</organism>
<sequence>MLRLTYDLTEALSVPFVCGVLHPFCVADACVVGLDAPVKYY</sequence>
<name>A0ABT6Z8L8_9BACT</name>
<dbReference type="EMBL" id="JASHIE010000021">
    <property type="protein sequence ID" value="MDI9877439.1"/>
    <property type="molecule type" value="Genomic_DNA"/>
</dbReference>
<dbReference type="RefSeq" id="WP_283383528.1">
    <property type="nucleotide sequence ID" value="NZ_JASHIE010000021.1"/>
</dbReference>
<evidence type="ECO:0000313" key="2">
    <source>
        <dbReference type="Proteomes" id="UP001225761"/>
    </source>
</evidence>
<reference evidence="1 2" key="1">
    <citation type="submission" date="2023-05" db="EMBL/GenBank/DDBJ databases">
        <title>Novel species of genus Flectobacillus isolated from stream in China.</title>
        <authorList>
            <person name="Lu H."/>
        </authorList>
    </citation>
    <scope>NUCLEOTIDE SEQUENCE [LARGE SCALE GENOMIC DNA]</scope>
    <source>
        <strain evidence="1 2">LFS242W</strain>
    </source>
</reference>
<protein>
    <submittedName>
        <fullName evidence="1">Uncharacterized protein</fullName>
    </submittedName>
</protein>
<dbReference type="Proteomes" id="UP001225761">
    <property type="component" value="Unassembled WGS sequence"/>
</dbReference>
<comment type="caution">
    <text evidence="1">The sequence shown here is derived from an EMBL/GenBank/DDBJ whole genome shotgun (WGS) entry which is preliminary data.</text>
</comment>
<evidence type="ECO:0000313" key="1">
    <source>
        <dbReference type="EMBL" id="MDI9877439.1"/>
    </source>
</evidence>